<keyword evidence="6" id="KW-0479">Metal-binding</keyword>
<evidence type="ECO:0000256" key="7">
    <source>
        <dbReference type="ARBA" id="ARBA00022771"/>
    </source>
</evidence>
<evidence type="ECO:0000256" key="8">
    <source>
        <dbReference type="ARBA" id="ARBA00022833"/>
    </source>
</evidence>
<gene>
    <name evidence="17" type="ORF">J2Z42_000872</name>
</gene>
<comment type="caution">
    <text evidence="17">The sequence shown here is derived from an EMBL/GenBank/DDBJ whole genome shotgun (WGS) entry which is preliminary data.</text>
</comment>
<keyword evidence="4" id="KW-1003">Cell membrane</keyword>
<dbReference type="InterPro" id="IPR054529">
    <property type="entry name" value="TcaA_2nd"/>
</dbReference>
<dbReference type="InterPro" id="IPR054528">
    <property type="entry name" value="TcaA_5th"/>
</dbReference>
<evidence type="ECO:0000259" key="16">
    <source>
        <dbReference type="Pfam" id="PF22820"/>
    </source>
</evidence>
<dbReference type="Pfam" id="PF13240">
    <property type="entry name" value="Zn_Ribbon_1"/>
    <property type="match status" value="1"/>
</dbReference>
<dbReference type="InterPro" id="IPR023599">
    <property type="entry name" value="Mem_prot_TcaA"/>
</dbReference>
<protein>
    <recommendedName>
        <fullName evidence="3">Membrane-associated protein TcaA</fullName>
    </recommendedName>
</protein>
<keyword evidence="5 12" id="KW-0812">Transmembrane</keyword>
<dbReference type="InterPro" id="IPR026870">
    <property type="entry name" value="Zinc_ribbon_dom"/>
</dbReference>
<evidence type="ECO:0000256" key="3">
    <source>
        <dbReference type="ARBA" id="ARBA00017896"/>
    </source>
</evidence>
<dbReference type="Pfam" id="PF22813">
    <property type="entry name" value="TcaA_2nd"/>
    <property type="match status" value="1"/>
</dbReference>
<keyword evidence="9 12" id="KW-1133">Transmembrane helix</keyword>
<comment type="similarity">
    <text evidence="2">Belongs to the TcaA family.</text>
</comment>
<feature type="domain" description="TcaA 4th" evidence="16">
    <location>
        <begin position="285"/>
        <end position="354"/>
    </location>
</feature>
<feature type="transmembrane region" description="Helical" evidence="12">
    <location>
        <begin position="85"/>
        <end position="104"/>
    </location>
</feature>
<dbReference type="InterPro" id="IPR054530">
    <property type="entry name" value="TcaA_4th"/>
</dbReference>
<comment type="subcellular location">
    <subcellularLocation>
        <location evidence="1">Cell membrane</location>
        <topology evidence="1">Single-pass membrane protein</topology>
    </subcellularLocation>
</comment>
<evidence type="ECO:0000313" key="17">
    <source>
        <dbReference type="EMBL" id="MBP2032207.1"/>
    </source>
</evidence>
<reference evidence="17 18" key="1">
    <citation type="submission" date="2021-03" db="EMBL/GenBank/DDBJ databases">
        <title>Genomic Encyclopedia of Type Strains, Phase IV (KMG-IV): sequencing the most valuable type-strain genomes for metagenomic binning, comparative biology and taxonomic classification.</title>
        <authorList>
            <person name="Goeker M."/>
        </authorList>
    </citation>
    <scope>NUCLEOTIDE SEQUENCE [LARGE SCALE GENOMIC DNA]</scope>
    <source>
        <strain evidence="17 18">DSM 28783</strain>
    </source>
</reference>
<keyword evidence="11" id="KW-0046">Antibiotic resistance</keyword>
<evidence type="ECO:0000256" key="12">
    <source>
        <dbReference type="SAM" id="Phobius"/>
    </source>
</evidence>
<evidence type="ECO:0000313" key="18">
    <source>
        <dbReference type="Proteomes" id="UP001519307"/>
    </source>
</evidence>
<dbReference type="Proteomes" id="UP001519307">
    <property type="component" value="Unassembled WGS sequence"/>
</dbReference>
<proteinExistence type="inferred from homology"/>
<accession>A0ABS4KQ82</accession>
<feature type="domain" description="TcaA second" evidence="14">
    <location>
        <begin position="112"/>
        <end position="205"/>
    </location>
</feature>
<evidence type="ECO:0000259" key="13">
    <source>
        <dbReference type="Pfam" id="PF13240"/>
    </source>
</evidence>
<keyword evidence="8" id="KW-0862">Zinc</keyword>
<dbReference type="Pfam" id="PF22820">
    <property type="entry name" value="TcaA_3rd_4th"/>
    <property type="match status" value="1"/>
</dbReference>
<evidence type="ECO:0000256" key="4">
    <source>
        <dbReference type="ARBA" id="ARBA00022475"/>
    </source>
</evidence>
<dbReference type="PANTHER" id="PTHR40038">
    <property type="entry name" value="MEMBRANE-ASSOCIATED PROTEIN TCAA"/>
    <property type="match status" value="1"/>
</dbReference>
<dbReference type="RefSeq" id="WP_209701143.1">
    <property type="nucleotide sequence ID" value="NZ_JAGGLM010000003.1"/>
</dbReference>
<evidence type="ECO:0000256" key="1">
    <source>
        <dbReference type="ARBA" id="ARBA00004162"/>
    </source>
</evidence>
<evidence type="ECO:0000256" key="5">
    <source>
        <dbReference type="ARBA" id="ARBA00022692"/>
    </source>
</evidence>
<dbReference type="Pfam" id="PF22819">
    <property type="entry name" value="TcaA_5th"/>
    <property type="match status" value="1"/>
</dbReference>
<evidence type="ECO:0000256" key="6">
    <source>
        <dbReference type="ARBA" id="ARBA00022723"/>
    </source>
</evidence>
<feature type="domain" description="Zinc-ribbon" evidence="13">
    <location>
        <begin position="3"/>
        <end position="23"/>
    </location>
</feature>
<keyword evidence="7" id="KW-0863">Zinc-finger</keyword>
<evidence type="ECO:0000256" key="11">
    <source>
        <dbReference type="ARBA" id="ARBA00023251"/>
    </source>
</evidence>
<evidence type="ECO:0000256" key="9">
    <source>
        <dbReference type="ARBA" id="ARBA00022989"/>
    </source>
</evidence>
<evidence type="ECO:0000256" key="10">
    <source>
        <dbReference type="ARBA" id="ARBA00023136"/>
    </source>
</evidence>
<dbReference type="PIRSF" id="PIRSF032522">
    <property type="entry name" value="TcaA"/>
    <property type="match status" value="1"/>
</dbReference>
<keyword evidence="10 12" id="KW-0472">Membrane</keyword>
<dbReference type="PANTHER" id="PTHR40038:SF1">
    <property type="entry name" value="MEMBRANE-ASSOCIATED PROTEIN TCAA"/>
    <property type="match status" value="1"/>
</dbReference>
<dbReference type="EMBL" id="JAGGLM010000003">
    <property type="protein sequence ID" value="MBP2032207.1"/>
    <property type="molecule type" value="Genomic_DNA"/>
</dbReference>
<keyword evidence="18" id="KW-1185">Reference proteome</keyword>
<organism evidence="17 18">
    <name type="scientific">Clostridium algifaecis</name>
    <dbReference type="NCBI Taxonomy" id="1472040"/>
    <lineage>
        <taxon>Bacteria</taxon>
        <taxon>Bacillati</taxon>
        <taxon>Bacillota</taxon>
        <taxon>Clostridia</taxon>
        <taxon>Eubacteriales</taxon>
        <taxon>Clostridiaceae</taxon>
        <taxon>Clostridium</taxon>
    </lineage>
</organism>
<evidence type="ECO:0000256" key="2">
    <source>
        <dbReference type="ARBA" id="ARBA00006334"/>
    </source>
</evidence>
<evidence type="ECO:0000259" key="14">
    <source>
        <dbReference type="Pfam" id="PF22813"/>
    </source>
</evidence>
<evidence type="ECO:0000259" key="15">
    <source>
        <dbReference type="Pfam" id="PF22819"/>
    </source>
</evidence>
<sequence>MKFCVKCGNKLEDTDMFCPKCGQKCGGQVKEQKDSKSVEDTQRINTKLINSKSTDSEFEEEFDDEPLDDDIFDKIRRKLTSSKKVIGISIAGVLFAFLIVFFLIGNSMSKPSDVVSKFQKAISSDNKAQLVDMLYCTDSRLKIDENSVQPLITYFKDNPSYLNKVVSQLNNEAANSNEIFDSKAKFDIVYTGKKYLFFKNYKLAIKPSFISVRTGAKDVEFSLNGTQIAKSDSKNFSKQLGPFIPGKYKLNANYKNSFQALNESRDIDFINSNEDSVNVEVFTDLSYVNINSDYENAEIFLNNKDTGIKAKDATNFGPLSSNSVIYGVASVNGQKLRSSDYVVKPGDNYAKLDFTQSENNMAMDQYKMRNLIYWYTYYFTEAVNSGDFEIIENYLYPGSSLYNEQKSYVATTYEKGIKEDIKSFNVTSYNISDDKRSGTVSTEEVYNIYQKDSTEPSTKTFHYTYTFMYNEEFSGYQLSGIKVN</sequence>
<name>A0ABS4KQ82_9CLOT</name>
<feature type="domain" description="TcaA protein NTF2-like" evidence="15">
    <location>
        <begin position="367"/>
        <end position="472"/>
    </location>
</feature>